<evidence type="ECO:0000313" key="1">
    <source>
        <dbReference type="EMBL" id="MFK9081692.1"/>
    </source>
</evidence>
<protein>
    <submittedName>
        <fullName evidence="1">Uncharacterized protein</fullName>
    </submittedName>
</protein>
<comment type="caution">
    <text evidence="1">The sequence shown here is derived from an EMBL/GenBank/DDBJ whole genome shotgun (WGS) entry which is preliminary data.</text>
</comment>
<gene>
    <name evidence="1" type="ORF">ACJEBM_13525</name>
</gene>
<accession>A0ACC7MUZ5</accession>
<sequence length="416" mass="45934">MGFVLGRSLGIWGLISLLGTLFALPAHAVVAEITAVFEPDSGQPQRNEFVNTTPSEGFCLQVPQACKPFELFSLIGRISFTANAPIQANHTDPRQGGMARVPSEWRDVRVTHESGDSKVLSIRIGGIGHESAVPLPVAELTGGGYWNDLWEQGGWAYAPAPCQGVGWFTHGPRGYNSFWRVPVGAGVCSKKALFDIPLAFRYLYFVYAYELRTPTPLNMVSGQYRGSITYSVGPHKDFDMGDVMIPDDTQLTLNFTLDVRHTLKVETPPGGNRVELVPQGGWQSWLTQGRKPTRLLRDQTFNISASSRFKMSLECQHSQDSKTCSLYEPLSGHTVPLLVSVSLPHGLTDADGLAVNRRRLLMDGSGTELFQPGIYVDRKPGTLHFEIAPDEVGEMIKPRQSRQYSGWVNVIWDSEV</sequence>
<dbReference type="Proteomes" id="UP001622950">
    <property type="component" value="Unassembled WGS sequence"/>
</dbReference>
<evidence type="ECO:0000313" key="2">
    <source>
        <dbReference type="Proteomes" id="UP001622950"/>
    </source>
</evidence>
<proteinExistence type="predicted"/>
<organism evidence="1 2">
    <name type="scientific">Pseudomonas neuropathica</name>
    <dbReference type="NCBI Taxonomy" id="2730425"/>
    <lineage>
        <taxon>Bacteria</taxon>
        <taxon>Pseudomonadati</taxon>
        <taxon>Pseudomonadota</taxon>
        <taxon>Gammaproteobacteria</taxon>
        <taxon>Pseudomonadales</taxon>
        <taxon>Pseudomonadaceae</taxon>
        <taxon>Pseudomonas</taxon>
    </lineage>
</organism>
<dbReference type="EMBL" id="JBJHQE010000021">
    <property type="protein sequence ID" value="MFK9081692.1"/>
    <property type="molecule type" value="Genomic_DNA"/>
</dbReference>
<keyword evidence="2" id="KW-1185">Reference proteome</keyword>
<name>A0ACC7MUZ5_9PSED</name>
<reference evidence="1" key="1">
    <citation type="submission" date="2024-11" db="EMBL/GenBank/DDBJ databases">
        <authorList>
            <person name="Lucas J.A."/>
        </authorList>
    </citation>
    <scope>NUCLEOTIDE SEQUENCE</scope>
    <source>
        <strain evidence="1">Z 8.8</strain>
    </source>
</reference>